<dbReference type="OMA" id="PPCNIEW"/>
<dbReference type="Bgee" id="ENSELUG00000020550">
    <property type="expression patterns" value="Expressed in muscle tissue and 15 other cell types or tissues"/>
</dbReference>
<reference evidence="8" key="1">
    <citation type="journal article" date="2014" name="PLoS ONE">
        <title>The genome and linkage map of the northern pike (Esox lucius): conserved synteny revealed between the salmonid sister group and the Neoteleostei.</title>
        <authorList>
            <person name="Rondeau E.B."/>
            <person name="Minkley D.R."/>
            <person name="Leong J.S."/>
            <person name="Messmer A.M."/>
            <person name="Jantzen J.R."/>
            <person name="von Schalburg K.R."/>
            <person name="Lemon C."/>
            <person name="Bird N.H."/>
            <person name="Koop B.F."/>
        </authorList>
    </citation>
    <scope>NUCLEOTIDE SEQUENCE</scope>
</reference>
<dbReference type="SUPFAM" id="SSF55856">
    <property type="entry name" value="Cytochrome b5-like heme/steroid binding domain"/>
    <property type="match status" value="1"/>
</dbReference>
<gene>
    <name evidence="7" type="primary">CYB5D2</name>
</gene>
<dbReference type="FunCoup" id="A0A3P8YZ95">
    <property type="interactions" value="1236"/>
</dbReference>
<dbReference type="STRING" id="8010.ENSELUP00000021488"/>
<comment type="similarity">
    <text evidence="2">Belongs to the cytochrome b5 family. MAPR subfamily.</text>
</comment>
<dbReference type="GO" id="GO:0012505">
    <property type="term" value="C:endomembrane system"/>
    <property type="evidence" value="ECO:0007669"/>
    <property type="project" value="TreeGrafter"/>
</dbReference>
<dbReference type="InterPro" id="IPR001199">
    <property type="entry name" value="Cyt_B5-like_heme/steroid-bd"/>
</dbReference>
<name>A0A3P8YZ95_ESOLU</name>
<evidence type="ECO:0000313" key="7">
    <source>
        <dbReference type="Ensembl" id="ENSELUP00000021488.2"/>
    </source>
</evidence>
<evidence type="ECO:0000259" key="6">
    <source>
        <dbReference type="SMART" id="SM01117"/>
    </source>
</evidence>
<feature type="signal peptide" evidence="5">
    <location>
        <begin position="1"/>
        <end position="19"/>
    </location>
</feature>
<dbReference type="PANTHER" id="PTHR10281">
    <property type="entry name" value="MEMBRANE-ASSOCIATED PROGESTERONE RECEPTOR COMPONENT-RELATED"/>
    <property type="match status" value="1"/>
</dbReference>
<feature type="domain" description="Cytochrome b5 heme-binding" evidence="6">
    <location>
        <begin position="40"/>
        <end position="136"/>
    </location>
</feature>
<accession>A0A3P8YZ95</accession>
<dbReference type="InterPro" id="IPR050577">
    <property type="entry name" value="MAPR/NEUFC/NENF-like"/>
</dbReference>
<evidence type="ECO:0000313" key="8">
    <source>
        <dbReference type="Proteomes" id="UP000265140"/>
    </source>
</evidence>
<dbReference type="InParanoid" id="A0A3P8YZ95"/>
<proteinExistence type="inferred from homology"/>
<evidence type="ECO:0000256" key="5">
    <source>
        <dbReference type="SAM" id="SignalP"/>
    </source>
</evidence>
<evidence type="ECO:0000256" key="4">
    <source>
        <dbReference type="ARBA" id="ARBA00042241"/>
    </source>
</evidence>
<comment type="function">
    <text evidence="1">Heme-binding protein which promotes neuronal but not astrocyte differentiation.</text>
</comment>
<reference evidence="7" key="4">
    <citation type="submission" date="2025-09" db="UniProtKB">
        <authorList>
            <consortium name="Ensembl"/>
        </authorList>
    </citation>
    <scope>IDENTIFICATION</scope>
</reference>
<dbReference type="OrthoDB" id="10257697at2759"/>
<dbReference type="PANTHER" id="PTHR10281:SF4">
    <property type="entry name" value="NEUFERRICIN"/>
    <property type="match status" value="1"/>
</dbReference>
<evidence type="ECO:0000256" key="3">
    <source>
        <dbReference type="ARBA" id="ARBA00039568"/>
    </source>
</evidence>
<dbReference type="Gene3D" id="3.10.120.10">
    <property type="entry name" value="Cytochrome b5-like heme/steroid binding domain"/>
    <property type="match status" value="1"/>
</dbReference>
<keyword evidence="5" id="KW-0732">Signal</keyword>
<reference evidence="7" key="2">
    <citation type="submission" date="2020-02" db="EMBL/GenBank/DDBJ databases">
        <title>Esox lucius (northern pike) genome, fEsoLuc1, primary haplotype.</title>
        <authorList>
            <person name="Myers G."/>
            <person name="Karagic N."/>
            <person name="Meyer A."/>
            <person name="Pippel M."/>
            <person name="Reichard M."/>
            <person name="Winkler S."/>
            <person name="Tracey A."/>
            <person name="Sims Y."/>
            <person name="Howe K."/>
            <person name="Rhie A."/>
            <person name="Formenti G."/>
            <person name="Durbin R."/>
            <person name="Fedrigo O."/>
            <person name="Jarvis E.D."/>
        </authorList>
    </citation>
    <scope>NUCLEOTIDE SEQUENCE [LARGE SCALE GENOMIC DNA]</scope>
</reference>
<reference evidence="7" key="3">
    <citation type="submission" date="2025-08" db="UniProtKB">
        <authorList>
            <consortium name="Ensembl"/>
        </authorList>
    </citation>
    <scope>IDENTIFICATION</scope>
</reference>
<dbReference type="AlphaFoldDB" id="A0A3P8YZ95"/>
<dbReference type="Proteomes" id="UP000265140">
    <property type="component" value="Chromosome 7"/>
</dbReference>
<sequence length="250" mass="27517">MIGFVISFIFVLVAILILQQDWVHIAINTTSSTVPPPRLITKDELSLYNGDENSRGLYLAILGQVFDVEKGMKHYGPGGGYHFFAGKDATLAFVTGDFTDPGLTDDVSGLSPAQVVALYDWLAFYHKDYRPVGRLVGRFYGESGEPTEALLKVEAVLEEGKRLKDQAKAENQNLPACNSEWSSARNGRVWCSTKSGGVQRDWAGVPRKLFSPGSGRSRCVCVQNSSRLENVNIREYEGCPPYAESCPVTE</sequence>
<evidence type="ECO:0000256" key="1">
    <source>
        <dbReference type="ARBA" id="ARBA00037690"/>
    </source>
</evidence>
<dbReference type="Ensembl" id="ENSELUT00000032180.3">
    <property type="protein sequence ID" value="ENSELUP00000021488.2"/>
    <property type="gene ID" value="ENSELUG00000020550.3"/>
</dbReference>
<dbReference type="SMART" id="SM01117">
    <property type="entry name" value="Cyt-b5"/>
    <property type="match status" value="1"/>
</dbReference>
<dbReference type="InterPro" id="IPR036400">
    <property type="entry name" value="Cyt_B5-like_heme/steroid_sf"/>
</dbReference>
<evidence type="ECO:0000256" key="2">
    <source>
        <dbReference type="ARBA" id="ARBA00038357"/>
    </source>
</evidence>
<keyword evidence="8" id="KW-1185">Reference proteome</keyword>
<feature type="chain" id="PRO_5044216351" description="Neuferricin" evidence="5">
    <location>
        <begin position="20"/>
        <end position="250"/>
    </location>
</feature>
<protein>
    <recommendedName>
        <fullName evidence="3">Neuferricin</fullName>
    </recommendedName>
    <alternativeName>
        <fullName evidence="4">Cytochrome b5 domain-containing protein 2</fullName>
    </alternativeName>
</protein>
<dbReference type="GeneTree" id="ENSGT00940000160156"/>
<organism evidence="7 8">
    <name type="scientific">Esox lucius</name>
    <name type="common">Northern pike</name>
    <dbReference type="NCBI Taxonomy" id="8010"/>
    <lineage>
        <taxon>Eukaryota</taxon>
        <taxon>Metazoa</taxon>
        <taxon>Chordata</taxon>
        <taxon>Craniata</taxon>
        <taxon>Vertebrata</taxon>
        <taxon>Euteleostomi</taxon>
        <taxon>Actinopterygii</taxon>
        <taxon>Neopterygii</taxon>
        <taxon>Teleostei</taxon>
        <taxon>Protacanthopterygii</taxon>
        <taxon>Esociformes</taxon>
        <taxon>Esocidae</taxon>
        <taxon>Esox</taxon>
    </lineage>
</organism>
<dbReference type="Pfam" id="PF00173">
    <property type="entry name" value="Cyt-b5"/>
    <property type="match status" value="1"/>
</dbReference>
<dbReference type="GO" id="GO:0016020">
    <property type="term" value="C:membrane"/>
    <property type="evidence" value="ECO:0007669"/>
    <property type="project" value="TreeGrafter"/>
</dbReference>